<evidence type="ECO:0008006" key="7">
    <source>
        <dbReference type="Google" id="ProtNLM"/>
    </source>
</evidence>
<evidence type="ECO:0000256" key="1">
    <source>
        <dbReference type="ARBA" id="ARBA00010394"/>
    </source>
</evidence>
<dbReference type="SUPFAM" id="SSF48371">
    <property type="entry name" value="ARM repeat"/>
    <property type="match status" value="1"/>
</dbReference>
<evidence type="ECO:0000256" key="3">
    <source>
        <dbReference type="ARBA" id="ARBA00022927"/>
    </source>
</evidence>
<evidence type="ECO:0000313" key="5">
    <source>
        <dbReference type="EMBL" id="PAA51321.1"/>
    </source>
</evidence>
<sequence>MAGDPNSIAQRLMKLELQQPQAVIKQEITAEDVTAQAALPAGEGVGSEKEIKDTTGDAEAGNEDEDAASGGSSDLDEDSDDVEEGAEQGEPDDLDELAGLLTSESRRDRLLGARSLRSRISDRHEAPGYSRLLTSPALAALVANLGTSADQELQFESAWALTNLLAGSGARPADLVTSSGLGSRLIRMLQCAPTERLREQACWALANVAGESPAWRDQLILADDGSGSGGGLLPALINLWESDPGNGLLDASSLLLVNLFRDRRPRLKFEYAQLLMPHVTRLLSHPYDSVVPNLLWALSYAVEGSEPRARLLLRETDAVDCVLGFLESSDDSLLMPTLRLLCCAAACLQVVPAKLLTVFPAVRRLLGHRDAKLRRQALLLLGCTACGPDAQLEAAAQAGCLTALNEILAGRRPQTDDPEDAAEASGGGGSGAGISDLERREAFWIIPDFMLSRAHKFSKRITEECLEGLLASLSLPELEATRCALLCLRHLLFAAKYKNRPDLNFELLKTSIEKLDGLKKIEAMQKIEDKEVIKLSDQILNQYFWGNEKKYLEESSQSQETSPSPVAAADIEVGDDLLDDGDDGEVVCGPDKDGALSSLIGGLQANRD</sequence>
<keyword evidence="6" id="KW-1185">Reference proteome</keyword>
<dbReference type="InterPro" id="IPR016024">
    <property type="entry name" value="ARM-type_fold"/>
</dbReference>
<feature type="compositionally biased region" description="Acidic residues" evidence="4">
    <location>
        <begin position="74"/>
        <end position="96"/>
    </location>
</feature>
<protein>
    <recommendedName>
        <fullName evidence="7">Importin subunit alpha</fullName>
    </recommendedName>
</protein>
<dbReference type="PANTHER" id="PTHR23316">
    <property type="entry name" value="IMPORTIN ALPHA"/>
    <property type="match status" value="1"/>
</dbReference>
<feature type="region of interest" description="Disordered" evidence="4">
    <location>
        <begin position="35"/>
        <end position="97"/>
    </location>
</feature>
<dbReference type="Gene3D" id="1.25.10.10">
    <property type="entry name" value="Leucine-rich Repeat Variant"/>
    <property type="match status" value="1"/>
</dbReference>
<proteinExistence type="inferred from homology"/>
<dbReference type="InterPro" id="IPR000225">
    <property type="entry name" value="Armadillo"/>
</dbReference>
<dbReference type="AlphaFoldDB" id="A0A267DPU6"/>
<name>A0A267DPU6_9PLAT</name>
<organism evidence="5 6">
    <name type="scientific">Macrostomum lignano</name>
    <dbReference type="NCBI Taxonomy" id="282301"/>
    <lineage>
        <taxon>Eukaryota</taxon>
        <taxon>Metazoa</taxon>
        <taxon>Spiralia</taxon>
        <taxon>Lophotrochozoa</taxon>
        <taxon>Platyhelminthes</taxon>
        <taxon>Rhabditophora</taxon>
        <taxon>Macrostomorpha</taxon>
        <taxon>Macrostomida</taxon>
        <taxon>Macrostomidae</taxon>
        <taxon>Macrostomum</taxon>
    </lineage>
</organism>
<dbReference type="Pfam" id="PF00514">
    <property type="entry name" value="Arm"/>
    <property type="match status" value="1"/>
</dbReference>
<dbReference type="EMBL" id="NIVC01003463">
    <property type="protein sequence ID" value="PAA51321.1"/>
    <property type="molecule type" value="Genomic_DNA"/>
</dbReference>
<feature type="compositionally biased region" description="Basic and acidic residues" evidence="4">
    <location>
        <begin position="46"/>
        <end position="55"/>
    </location>
</feature>
<keyword evidence="2" id="KW-0813">Transport</keyword>
<comment type="caution">
    <text evidence="5">The sequence shown here is derived from an EMBL/GenBank/DDBJ whole genome shotgun (WGS) entry which is preliminary data.</text>
</comment>
<evidence type="ECO:0000256" key="4">
    <source>
        <dbReference type="SAM" id="MobiDB-lite"/>
    </source>
</evidence>
<feature type="region of interest" description="Disordered" evidence="4">
    <location>
        <begin position="412"/>
        <end position="434"/>
    </location>
</feature>
<dbReference type="STRING" id="282301.A0A267DPU6"/>
<reference evidence="5 6" key="1">
    <citation type="submission" date="2017-06" db="EMBL/GenBank/DDBJ databases">
        <title>A platform for efficient transgenesis in Macrostomum lignano, a flatworm model organism for stem cell research.</title>
        <authorList>
            <person name="Berezikov E."/>
        </authorList>
    </citation>
    <scope>NUCLEOTIDE SEQUENCE [LARGE SCALE GENOMIC DNA]</scope>
    <source>
        <strain evidence="5">DV1</strain>
        <tissue evidence="5">Whole organism</tissue>
    </source>
</reference>
<gene>
    <name evidence="5" type="ORF">BOX15_Mlig003063g3</name>
</gene>
<dbReference type="SMART" id="SM00185">
    <property type="entry name" value="ARM"/>
    <property type="match status" value="3"/>
</dbReference>
<accession>A0A267DPU6</accession>
<dbReference type="InterPro" id="IPR011989">
    <property type="entry name" value="ARM-like"/>
</dbReference>
<dbReference type="GO" id="GO:0015031">
    <property type="term" value="P:protein transport"/>
    <property type="evidence" value="ECO:0007669"/>
    <property type="project" value="UniProtKB-KW"/>
</dbReference>
<evidence type="ECO:0000313" key="6">
    <source>
        <dbReference type="Proteomes" id="UP000215902"/>
    </source>
</evidence>
<keyword evidence="3" id="KW-0653">Protein transport</keyword>
<comment type="similarity">
    <text evidence="1">Belongs to the importin alpha family.</text>
</comment>
<dbReference type="Proteomes" id="UP000215902">
    <property type="component" value="Unassembled WGS sequence"/>
</dbReference>
<evidence type="ECO:0000256" key="2">
    <source>
        <dbReference type="ARBA" id="ARBA00022448"/>
    </source>
</evidence>